<dbReference type="GO" id="GO:0046872">
    <property type="term" value="F:metal ion binding"/>
    <property type="evidence" value="ECO:0007669"/>
    <property type="project" value="UniProtKB-KW"/>
</dbReference>
<reference evidence="19" key="1">
    <citation type="submission" date="2009-03" db="EMBL/GenBank/DDBJ databases">
        <title>Caligus rogercresseyi ESTs and full-length cDNAs.</title>
        <authorList>
            <person name="Yasuike M."/>
            <person name="von Schalburg K."/>
            <person name="Cooper G."/>
            <person name="Leong J."/>
            <person name="Jones S.R.M."/>
            <person name="Koop B.F."/>
        </authorList>
    </citation>
    <scope>NUCLEOTIDE SEQUENCE</scope>
    <source>
        <tissue evidence="19">Whole tissue</tissue>
    </source>
</reference>
<evidence type="ECO:0000313" key="19">
    <source>
        <dbReference type="EMBL" id="ACO10899.1"/>
    </source>
</evidence>
<dbReference type="PIRSF" id="PIRSF000848">
    <property type="entry name" value="CDP_diag_ino_3_P"/>
    <property type="match status" value="1"/>
</dbReference>
<organism evidence="19">
    <name type="scientific">Caligus rogercresseyi</name>
    <name type="common">Sea louse</name>
    <dbReference type="NCBI Taxonomy" id="217165"/>
    <lineage>
        <taxon>Eukaryota</taxon>
        <taxon>Metazoa</taxon>
        <taxon>Ecdysozoa</taxon>
        <taxon>Arthropoda</taxon>
        <taxon>Crustacea</taxon>
        <taxon>Multicrustacea</taxon>
        <taxon>Hexanauplia</taxon>
        <taxon>Copepoda</taxon>
        <taxon>Siphonostomatoida</taxon>
        <taxon>Caligidae</taxon>
        <taxon>Caligus</taxon>
    </lineage>
</organism>
<dbReference type="Pfam" id="PF01066">
    <property type="entry name" value="CDP-OH_P_transf"/>
    <property type="match status" value="1"/>
</dbReference>
<evidence type="ECO:0000256" key="18">
    <source>
        <dbReference type="SAM" id="Phobius"/>
    </source>
</evidence>
<keyword evidence="13 16" id="KW-0472">Membrane</keyword>
<keyword evidence="15 16" id="KW-1208">Phospholipid metabolism</keyword>
<proteinExistence type="evidence at transcript level"/>
<accession>C1BPE6</accession>
<evidence type="ECO:0000256" key="14">
    <source>
        <dbReference type="ARBA" id="ARBA00023209"/>
    </source>
</evidence>
<evidence type="ECO:0000256" key="17">
    <source>
        <dbReference type="RuleBase" id="RU003750"/>
    </source>
</evidence>
<keyword evidence="6 16" id="KW-0444">Lipid biosynthesis</keyword>
<keyword evidence="8 18" id="KW-0812">Transmembrane</keyword>
<evidence type="ECO:0000256" key="11">
    <source>
        <dbReference type="ARBA" id="ARBA00022989"/>
    </source>
</evidence>
<evidence type="ECO:0000256" key="16">
    <source>
        <dbReference type="PIRNR" id="PIRNR000848"/>
    </source>
</evidence>
<evidence type="ECO:0000256" key="3">
    <source>
        <dbReference type="ARBA" id="ARBA00004141"/>
    </source>
</evidence>
<dbReference type="InterPro" id="IPR000462">
    <property type="entry name" value="CDP-OH_P_trans"/>
</dbReference>
<comment type="similarity">
    <text evidence="4 16 17">Belongs to the CDP-alcohol phosphatidyltransferase class-I family.</text>
</comment>
<evidence type="ECO:0000256" key="4">
    <source>
        <dbReference type="ARBA" id="ARBA00010441"/>
    </source>
</evidence>
<protein>
    <recommendedName>
        <fullName evidence="5 16">CDP-diacylglycerol--inositol 3-phosphatidyltransferase</fullName>
        <ecNumber evidence="5 16">2.7.8.11</ecNumber>
    </recommendedName>
</protein>
<dbReference type="GO" id="GO:0003881">
    <property type="term" value="F:CDP-diacylglycerol-inositol 3-phosphatidyltransferase activity"/>
    <property type="evidence" value="ECO:0007669"/>
    <property type="project" value="UniProtKB-UniRule"/>
</dbReference>
<evidence type="ECO:0000256" key="5">
    <source>
        <dbReference type="ARBA" id="ARBA00013212"/>
    </source>
</evidence>
<comment type="catalytic activity">
    <reaction evidence="16">
        <text>a CDP-1,2-diacyl-sn-glycerol + myo-inositol = a 1,2-diacyl-sn-glycero-3-phospho-(1D-myo-inositol) + CMP + H(+)</text>
        <dbReference type="Rhea" id="RHEA:11580"/>
        <dbReference type="ChEBI" id="CHEBI:15378"/>
        <dbReference type="ChEBI" id="CHEBI:17268"/>
        <dbReference type="ChEBI" id="CHEBI:57880"/>
        <dbReference type="ChEBI" id="CHEBI:58332"/>
        <dbReference type="ChEBI" id="CHEBI:60377"/>
        <dbReference type="EC" id="2.7.8.11"/>
    </reaction>
</comment>
<dbReference type="EC" id="2.7.8.11" evidence="5 16"/>
<feature type="transmembrane region" description="Helical" evidence="18">
    <location>
        <begin position="151"/>
        <end position="172"/>
    </location>
</feature>
<evidence type="ECO:0000256" key="12">
    <source>
        <dbReference type="ARBA" id="ARBA00023098"/>
    </source>
</evidence>
<evidence type="ECO:0000256" key="15">
    <source>
        <dbReference type="ARBA" id="ARBA00023264"/>
    </source>
</evidence>
<dbReference type="GO" id="GO:0006661">
    <property type="term" value="P:phosphatidylinositol biosynthetic process"/>
    <property type="evidence" value="ECO:0007669"/>
    <property type="project" value="TreeGrafter"/>
</dbReference>
<dbReference type="EMBL" id="BT076475">
    <property type="protein sequence ID" value="ACO10899.1"/>
    <property type="molecule type" value="mRNA"/>
</dbReference>
<keyword evidence="7 16" id="KW-0808">Transferase</keyword>
<dbReference type="PANTHER" id="PTHR15362:SF4">
    <property type="entry name" value="CDP-DIACYLGLYCEROL--INOSITOL 3-PHOSPHATIDYLTRANSFERASE"/>
    <property type="match status" value="1"/>
</dbReference>
<keyword evidence="9" id="KW-0479">Metal-binding</keyword>
<evidence type="ECO:0000256" key="9">
    <source>
        <dbReference type="ARBA" id="ARBA00022723"/>
    </source>
</evidence>
<comment type="cofactor">
    <cofactor evidence="1">
        <name>Mn(2+)</name>
        <dbReference type="ChEBI" id="CHEBI:29035"/>
    </cofactor>
</comment>
<keyword evidence="11 18" id="KW-1133">Transmembrane helix</keyword>
<feature type="transmembrane region" description="Helical" evidence="18">
    <location>
        <begin position="17"/>
        <end position="36"/>
    </location>
</feature>
<name>C1BPE6_CALRO</name>
<keyword evidence="12 16" id="KW-0443">Lipid metabolism</keyword>
<evidence type="ECO:0000256" key="7">
    <source>
        <dbReference type="ARBA" id="ARBA00022679"/>
    </source>
</evidence>
<sequence length="222" mass="25148">MDSASAMLSTLTTTENVFLFVPNIIGYARILLLLISMLSMQHFYVLTSLCYGLSAALDMFDGLAARHWAQSSRFGALLDMLTDRCGTLALVYTLGTFYPSYAFFFSLMSLIDISMHWLHTHVSLLKGQASHKGGFKESTPSILRIYYENKAFLTFMCFINEAFYGALYVSYFNSGRFYMFYLIAILSFPFAILKSALALLQGFIAVRDVVQIDTEERAKKEF</sequence>
<dbReference type="AlphaFoldDB" id="C1BPE6"/>
<dbReference type="PANTHER" id="PTHR15362">
    <property type="entry name" value="PHOSPHATIDYLINOSITOL SYNTHASE"/>
    <property type="match status" value="1"/>
</dbReference>
<dbReference type="InterPro" id="IPR048254">
    <property type="entry name" value="CDP_ALCOHOL_P_TRANSF_CS"/>
</dbReference>
<keyword evidence="14 16" id="KW-0594">Phospholipid biosynthesis</keyword>
<evidence type="ECO:0000256" key="2">
    <source>
        <dbReference type="ARBA" id="ARBA00001946"/>
    </source>
</evidence>
<dbReference type="Gene3D" id="1.20.120.1760">
    <property type="match status" value="1"/>
</dbReference>
<feature type="transmembrane region" description="Helical" evidence="18">
    <location>
        <begin position="178"/>
        <end position="200"/>
    </location>
</feature>
<evidence type="ECO:0000256" key="10">
    <source>
        <dbReference type="ARBA" id="ARBA00022842"/>
    </source>
</evidence>
<feature type="transmembrane region" description="Helical" evidence="18">
    <location>
        <begin position="43"/>
        <end position="69"/>
    </location>
</feature>
<dbReference type="InterPro" id="IPR043130">
    <property type="entry name" value="CDP-OH_PTrfase_TM_dom"/>
</dbReference>
<dbReference type="GO" id="GO:0016020">
    <property type="term" value="C:membrane"/>
    <property type="evidence" value="ECO:0007669"/>
    <property type="project" value="UniProtKB-SubCell"/>
</dbReference>
<evidence type="ECO:0000256" key="6">
    <source>
        <dbReference type="ARBA" id="ARBA00022516"/>
    </source>
</evidence>
<evidence type="ECO:0000256" key="13">
    <source>
        <dbReference type="ARBA" id="ARBA00023136"/>
    </source>
</evidence>
<evidence type="ECO:0000256" key="1">
    <source>
        <dbReference type="ARBA" id="ARBA00001936"/>
    </source>
</evidence>
<keyword evidence="10" id="KW-0460">Magnesium</keyword>
<comment type="cofactor">
    <cofactor evidence="2">
        <name>Mg(2+)</name>
        <dbReference type="ChEBI" id="CHEBI:18420"/>
    </cofactor>
</comment>
<feature type="transmembrane region" description="Helical" evidence="18">
    <location>
        <begin position="89"/>
        <end position="111"/>
    </location>
</feature>
<comment type="subcellular location">
    <subcellularLocation>
        <location evidence="3">Membrane</location>
        <topology evidence="3">Multi-pass membrane protein</topology>
    </subcellularLocation>
</comment>
<gene>
    <name evidence="19" type="primary">CDIPT</name>
</gene>
<dbReference type="PROSITE" id="PS00379">
    <property type="entry name" value="CDP_ALCOHOL_P_TRANSF"/>
    <property type="match status" value="1"/>
</dbReference>
<evidence type="ECO:0000256" key="8">
    <source>
        <dbReference type="ARBA" id="ARBA00022692"/>
    </source>
</evidence>
<dbReference type="GO" id="GO:0005794">
    <property type="term" value="C:Golgi apparatus"/>
    <property type="evidence" value="ECO:0007669"/>
    <property type="project" value="TreeGrafter"/>
</dbReference>
<dbReference type="InterPro" id="IPR014387">
    <property type="entry name" value="CDP_diag_ino_3_P_euk"/>
</dbReference>